<dbReference type="PANTHER" id="PTHR37169:SF1">
    <property type="entry name" value="CRISPR SYSTEM ENDORIBONUCLEASE CSX1"/>
    <property type="match status" value="1"/>
</dbReference>
<dbReference type="OrthoDB" id="44235at2157"/>
<dbReference type="InterPro" id="IPR052875">
    <property type="entry name" value="CRISPR_assoc_ribonuclease"/>
</dbReference>
<dbReference type="Gene3D" id="3.40.50.10640">
    <property type="entry name" value="SSO1389-like"/>
    <property type="match status" value="1"/>
</dbReference>
<dbReference type="RefSeq" id="WP_011278791.1">
    <property type="nucleotide sequence ID" value="NZ_BHWZ01000006.1"/>
</dbReference>
<dbReference type="Pfam" id="PF22230">
    <property type="entry name" value="Csx1_CARF"/>
    <property type="match status" value="1"/>
</dbReference>
<dbReference type="GeneID" id="14552503"/>
<evidence type="ECO:0000313" key="3">
    <source>
        <dbReference type="EMBL" id="ALU29908.1"/>
    </source>
</evidence>
<feature type="domain" description="CRISPR system endoribonuclease Csx1-like HEPN" evidence="1">
    <location>
        <begin position="198"/>
        <end position="273"/>
    </location>
</feature>
<dbReference type="PANTHER" id="PTHR37169">
    <property type="entry name" value="CRISPR SYSTEM ENDORIBONUCLEASE CSX1-RELATED"/>
    <property type="match status" value="1"/>
</dbReference>
<dbReference type="Proteomes" id="UP000060043">
    <property type="component" value="Chromosome"/>
</dbReference>
<protein>
    <recommendedName>
        <fullName evidence="7">CRISPR-associated protein</fullName>
    </recommendedName>
</protein>
<evidence type="ECO:0000313" key="4">
    <source>
        <dbReference type="EMBL" id="ALU32649.1"/>
    </source>
</evidence>
<evidence type="ECO:0008006" key="7">
    <source>
        <dbReference type="Google" id="ProtNLM"/>
    </source>
</evidence>
<name>A0A0U2VY49_9CREN</name>
<organism evidence="3 6">
    <name type="scientific">Sulfolobus acidocaldarius</name>
    <dbReference type="NCBI Taxonomy" id="2285"/>
    <lineage>
        <taxon>Archaea</taxon>
        <taxon>Thermoproteota</taxon>
        <taxon>Thermoprotei</taxon>
        <taxon>Sulfolobales</taxon>
        <taxon>Sulfolobaceae</taxon>
        <taxon>Sulfolobus</taxon>
    </lineage>
</organism>
<feature type="domain" description="CRISPR system endoribonuclease Csx1 CARF" evidence="2">
    <location>
        <begin position="20"/>
        <end position="68"/>
    </location>
</feature>
<dbReference type="Proteomes" id="UP000065473">
    <property type="component" value="Chromosome"/>
</dbReference>
<dbReference type="InterPro" id="IPR019016">
    <property type="entry name" value="Csx1-like_HEPN"/>
</dbReference>
<accession>A0A0U2VY49</accession>
<reference evidence="5 6" key="1">
    <citation type="submission" date="2015-12" db="EMBL/GenBank/DDBJ databases">
        <title>A stable core within a dynamic pangenome in Sulfolobus acidocaldarius.</title>
        <authorList>
            <person name="Anderson R."/>
            <person name="Kouris A."/>
            <person name="Seward C."/>
            <person name="Campbell K."/>
            <person name="Whitaker R."/>
        </authorList>
    </citation>
    <scope>NUCLEOTIDE SEQUENCE [LARGE SCALE GENOMIC DNA]</scope>
    <source>
        <strain evidence="3 6">GG12-C01-09</strain>
        <strain evidence="4 5">NG05B_CO5_07</strain>
    </source>
</reference>
<proteinExistence type="predicted"/>
<gene>
    <name evidence="3" type="ORF">ATY89_08130</name>
    <name evidence="4" type="ORF">ATZ20_11150</name>
</gene>
<evidence type="ECO:0000259" key="2">
    <source>
        <dbReference type="Pfam" id="PF22230"/>
    </source>
</evidence>
<dbReference type="SUPFAM" id="SSF160980">
    <property type="entry name" value="SSO1389-like"/>
    <property type="match status" value="1"/>
</dbReference>
<sequence length="300" mass="33940">MYSVGLIALFDAINGKDVDEDIDEIIVDTTHGINYFAIMTQLMSRDIASILSVKLKKEIRVRFYNAIPSSNEEFVIVKVNTDAKPRIRTLEDISDRGLLIPYNALIYNAPLALSQYLQESKIEIPSLDSVYDKVNLKNKAGKLVVDYNLREQKAKKRNDIYLNLLLKAIEDSFDVHGEVNLRVLNELTKTVYSLISEVSSAIISHEVSVLLSTVKKKGKEIVCKGKVKYSEIYPLTFETEKEKSEKCGGKLEDEIRNFIAHGGLLRNLVEVQVKKSDNLNGEDVVISYGECWKNVKDFLS</sequence>
<dbReference type="Gene3D" id="1.10.3740.10">
    <property type="entry name" value="SSO1389-like domains"/>
    <property type="match status" value="1"/>
</dbReference>
<evidence type="ECO:0000313" key="5">
    <source>
        <dbReference type="Proteomes" id="UP000060043"/>
    </source>
</evidence>
<dbReference type="InterPro" id="IPR027419">
    <property type="entry name" value="CRISPR-assoc_Csx1_C"/>
</dbReference>
<dbReference type="Pfam" id="PF09455">
    <property type="entry name" value="Csx1_HEPN"/>
    <property type="match status" value="1"/>
</dbReference>
<evidence type="ECO:0000313" key="6">
    <source>
        <dbReference type="Proteomes" id="UP000065473"/>
    </source>
</evidence>
<dbReference type="EMBL" id="CP013694">
    <property type="protein sequence ID" value="ALU29908.1"/>
    <property type="molecule type" value="Genomic_DNA"/>
</dbReference>
<dbReference type="AlphaFoldDB" id="A0A0U2VY49"/>
<evidence type="ECO:0000259" key="1">
    <source>
        <dbReference type="Pfam" id="PF09455"/>
    </source>
</evidence>
<dbReference type="EMBL" id="CP013695">
    <property type="protein sequence ID" value="ALU32649.1"/>
    <property type="molecule type" value="Genomic_DNA"/>
</dbReference>
<dbReference type="InterPro" id="IPR053857">
    <property type="entry name" value="Csx1_CARF"/>
</dbReference>